<sequence>MPLSLVGKQFYSLYEKHMEKMIVKKGGSSLSWRTKTTITMVSQYKQATQHPSARKPEPFTLSQEHLVIAHEFESMRLTILNLQRSLDATTSSLVTVQRKPSAPKGSKASATSRRSMTVGQRIPVRIDPSMELKSFAIMDSLLQFSQVVEKLQEAPVDFEAFEEDDDFHMNIFSTSHSPCRASEMDKLERDDTFQQ</sequence>
<dbReference type="VEuPathDB" id="FungiDB:PC110_g15438"/>
<dbReference type="EMBL" id="JAENGZ010000217">
    <property type="protein sequence ID" value="KAG6964965.1"/>
    <property type="molecule type" value="Genomic_DNA"/>
</dbReference>
<gene>
    <name evidence="2" type="ORF">JG687_00005670</name>
</gene>
<dbReference type="AlphaFoldDB" id="A0A8T1UPZ8"/>
<evidence type="ECO:0000313" key="3">
    <source>
        <dbReference type="Proteomes" id="UP000688947"/>
    </source>
</evidence>
<accession>A0A8T1UPZ8</accession>
<protein>
    <submittedName>
        <fullName evidence="2">Uncharacterized protein</fullName>
    </submittedName>
</protein>
<dbReference type="OrthoDB" id="126133at2759"/>
<dbReference type="Proteomes" id="UP000688947">
    <property type="component" value="Unassembled WGS sequence"/>
</dbReference>
<organism evidence="2 3">
    <name type="scientific">Phytophthora cactorum</name>
    <dbReference type="NCBI Taxonomy" id="29920"/>
    <lineage>
        <taxon>Eukaryota</taxon>
        <taxon>Sar</taxon>
        <taxon>Stramenopiles</taxon>
        <taxon>Oomycota</taxon>
        <taxon>Peronosporomycetes</taxon>
        <taxon>Peronosporales</taxon>
        <taxon>Peronosporaceae</taxon>
        <taxon>Phytophthora</taxon>
    </lineage>
</organism>
<evidence type="ECO:0000256" key="1">
    <source>
        <dbReference type="SAM" id="MobiDB-lite"/>
    </source>
</evidence>
<name>A0A8T1UPZ8_9STRA</name>
<evidence type="ECO:0000313" key="2">
    <source>
        <dbReference type="EMBL" id="KAG6964965.1"/>
    </source>
</evidence>
<feature type="region of interest" description="Disordered" evidence="1">
    <location>
        <begin position="94"/>
        <end position="116"/>
    </location>
</feature>
<comment type="caution">
    <text evidence="2">The sequence shown here is derived from an EMBL/GenBank/DDBJ whole genome shotgun (WGS) entry which is preliminary data.</text>
</comment>
<proteinExistence type="predicted"/>
<reference evidence="2" key="1">
    <citation type="submission" date="2021-01" db="EMBL/GenBank/DDBJ databases">
        <title>Phytophthora aleatoria, a newly-described species from Pinus radiata is distinct from Phytophthora cactorum isolates based on comparative genomics.</title>
        <authorList>
            <person name="Mcdougal R."/>
            <person name="Panda P."/>
            <person name="Williams N."/>
            <person name="Studholme D.J."/>
        </authorList>
    </citation>
    <scope>NUCLEOTIDE SEQUENCE</scope>
    <source>
        <strain evidence="2">NZFS 3830</strain>
    </source>
</reference>